<dbReference type="STRING" id="326474.AWB65_02982"/>
<feature type="binding site" evidence="7">
    <location>
        <position position="101"/>
    </location>
    <ligand>
        <name>Zn(2+)</name>
        <dbReference type="ChEBI" id="CHEBI:29105"/>
    </ligand>
</feature>
<dbReference type="FunFam" id="3.30.1130.10:FF:000001">
    <property type="entry name" value="GTP cyclohydrolase 1"/>
    <property type="match status" value="1"/>
</dbReference>
<evidence type="ECO:0000256" key="5">
    <source>
        <dbReference type="ARBA" id="ARBA00022563"/>
    </source>
</evidence>
<dbReference type="InterPro" id="IPR018234">
    <property type="entry name" value="GTP_CycHdrlase_I_CS"/>
</dbReference>
<feature type="region of interest" description="Disordered" evidence="8">
    <location>
        <begin position="1"/>
        <end position="27"/>
    </location>
</feature>
<keyword evidence="7" id="KW-0479">Metal-binding</keyword>
<accession>A0A158H5S0</accession>
<reference evidence="10" key="1">
    <citation type="submission" date="2016-01" db="EMBL/GenBank/DDBJ databases">
        <authorList>
            <person name="Peeters C."/>
        </authorList>
    </citation>
    <scope>NUCLEOTIDE SEQUENCE [LARGE SCALE GENOMIC DNA]</scope>
    <source>
        <strain evidence="10">LMG 22934</strain>
    </source>
</reference>
<feature type="binding site" evidence="7">
    <location>
        <position position="98"/>
    </location>
    <ligand>
        <name>Zn(2+)</name>
        <dbReference type="ChEBI" id="CHEBI:29105"/>
    </ligand>
</feature>
<feature type="domain" description="GTP cyclohydrolase I" evidence="9">
    <location>
        <begin position="28"/>
        <end position="204"/>
    </location>
</feature>
<comment type="pathway">
    <text evidence="2 7">Cofactor biosynthesis; 7,8-dihydroneopterin triphosphate biosynthesis; 7,8-dihydroneopterin triphosphate from GTP: step 1/1.</text>
</comment>
<dbReference type="PROSITE" id="PS00860">
    <property type="entry name" value="GTP_CYCLOHYDROL_1_2"/>
    <property type="match status" value="1"/>
</dbReference>
<dbReference type="GO" id="GO:0006729">
    <property type="term" value="P:tetrahydrobiopterin biosynthetic process"/>
    <property type="evidence" value="ECO:0007669"/>
    <property type="project" value="TreeGrafter"/>
</dbReference>
<dbReference type="Gene3D" id="3.30.1130.10">
    <property type="match status" value="1"/>
</dbReference>
<dbReference type="GO" id="GO:0005737">
    <property type="term" value="C:cytoplasm"/>
    <property type="evidence" value="ECO:0007669"/>
    <property type="project" value="TreeGrafter"/>
</dbReference>
<dbReference type="NCBIfam" id="TIGR00063">
    <property type="entry name" value="folE"/>
    <property type="match status" value="1"/>
</dbReference>
<dbReference type="GO" id="GO:0046654">
    <property type="term" value="P:tetrahydrofolate biosynthetic process"/>
    <property type="evidence" value="ECO:0007669"/>
    <property type="project" value="UniProtKB-UniRule"/>
</dbReference>
<dbReference type="InterPro" id="IPR043134">
    <property type="entry name" value="GTP-CH-I_N"/>
</dbReference>
<comment type="caution">
    <text evidence="10">The sequence shown here is derived from an EMBL/GenBank/DDBJ whole genome shotgun (WGS) entry which is preliminary data.</text>
</comment>
<dbReference type="GO" id="GO:0006730">
    <property type="term" value="P:one-carbon metabolic process"/>
    <property type="evidence" value="ECO:0007669"/>
    <property type="project" value="UniProtKB-UniRule"/>
</dbReference>
<keyword evidence="7" id="KW-0342">GTP-binding</keyword>
<dbReference type="AlphaFoldDB" id="A0A158H5S0"/>
<keyword evidence="11" id="KW-1185">Reference proteome</keyword>
<proteinExistence type="inferred from homology"/>
<comment type="subunit">
    <text evidence="7">Homopolymer.</text>
</comment>
<keyword evidence="7" id="KW-0862">Zinc</keyword>
<dbReference type="NCBIfam" id="NF006826">
    <property type="entry name" value="PRK09347.1-3"/>
    <property type="match status" value="1"/>
</dbReference>
<evidence type="ECO:0000256" key="3">
    <source>
        <dbReference type="ARBA" id="ARBA00008085"/>
    </source>
</evidence>
<keyword evidence="5 7" id="KW-0554">One-carbon metabolism</keyword>
<evidence type="ECO:0000256" key="1">
    <source>
        <dbReference type="ARBA" id="ARBA00001052"/>
    </source>
</evidence>
<evidence type="ECO:0000313" key="11">
    <source>
        <dbReference type="Proteomes" id="UP000054977"/>
    </source>
</evidence>
<dbReference type="NCBIfam" id="NF006825">
    <property type="entry name" value="PRK09347.1-2"/>
    <property type="match status" value="1"/>
</dbReference>
<dbReference type="EMBL" id="FCNW02000013">
    <property type="protein sequence ID" value="SAL39636.1"/>
    <property type="molecule type" value="Genomic_DNA"/>
</dbReference>
<dbReference type="InterPro" id="IPR043133">
    <property type="entry name" value="GTP-CH-I_C/QueF"/>
</dbReference>
<dbReference type="OrthoDB" id="9801207at2"/>
<dbReference type="Pfam" id="PF01227">
    <property type="entry name" value="GTP_cyclohydroI"/>
    <property type="match status" value="1"/>
</dbReference>
<dbReference type="InterPro" id="IPR001474">
    <property type="entry name" value="GTP_CycHdrlase_I"/>
</dbReference>
<dbReference type="PANTHER" id="PTHR11109">
    <property type="entry name" value="GTP CYCLOHYDROLASE I"/>
    <property type="match status" value="1"/>
</dbReference>
<evidence type="ECO:0000256" key="4">
    <source>
        <dbReference type="ARBA" id="ARBA00011857"/>
    </source>
</evidence>
<evidence type="ECO:0000256" key="6">
    <source>
        <dbReference type="ARBA" id="ARBA00022801"/>
    </source>
</evidence>
<keyword evidence="7" id="KW-0547">Nucleotide-binding</keyword>
<evidence type="ECO:0000256" key="8">
    <source>
        <dbReference type="SAM" id="MobiDB-lite"/>
    </source>
</evidence>
<feature type="compositionally biased region" description="Polar residues" evidence="8">
    <location>
        <begin position="1"/>
        <end position="11"/>
    </location>
</feature>
<dbReference type="GO" id="GO:0008270">
    <property type="term" value="F:zinc ion binding"/>
    <property type="evidence" value="ECO:0007669"/>
    <property type="project" value="UniProtKB-UniRule"/>
</dbReference>
<dbReference type="PANTHER" id="PTHR11109:SF7">
    <property type="entry name" value="GTP CYCLOHYDROLASE 1"/>
    <property type="match status" value="1"/>
</dbReference>
<gene>
    <name evidence="7" type="primary">folE</name>
    <name evidence="10" type="ORF">AWB65_02982</name>
</gene>
<comment type="subunit">
    <text evidence="4">Toroid-shaped homodecamer, composed of two pentamers of five dimers.</text>
</comment>
<dbReference type="Gene3D" id="1.10.286.10">
    <property type="match status" value="1"/>
</dbReference>
<dbReference type="RefSeq" id="WP_087667875.1">
    <property type="nucleotide sequence ID" value="NZ_FCNW02000013.1"/>
</dbReference>
<dbReference type="FunFam" id="1.10.286.10:FF:000001">
    <property type="entry name" value="GTP cyclohydrolase 1"/>
    <property type="match status" value="1"/>
</dbReference>
<evidence type="ECO:0000259" key="9">
    <source>
        <dbReference type="Pfam" id="PF01227"/>
    </source>
</evidence>
<comment type="catalytic activity">
    <reaction evidence="1 7">
        <text>GTP + H2O = 7,8-dihydroneopterin 3'-triphosphate + formate + H(+)</text>
        <dbReference type="Rhea" id="RHEA:17473"/>
        <dbReference type="ChEBI" id="CHEBI:15377"/>
        <dbReference type="ChEBI" id="CHEBI:15378"/>
        <dbReference type="ChEBI" id="CHEBI:15740"/>
        <dbReference type="ChEBI" id="CHEBI:37565"/>
        <dbReference type="ChEBI" id="CHEBI:58462"/>
        <dbReference type="EC" id="3.5.4.16"/>
    </reaction>
</comment>
<sequence length="216" mass="24081">MSVSGKTTPSASDMPAGSADRPSREEAEAAVRVLLRWAGDDPRREGLRDTPARVIRAYEEFFRGYEQDPREILQRTFSEVQGYDEMIVLKDIRFESYCEHHMVPIIGRAHVAYLPSKRVVGISKLARLVDAFAKRLQIQEKMTAQIADTLDEVLQPLGVGVILEAAHQCMSTRGVHKAGASMVTSRMLGAFRDDPSTRREFLAIVGNQNAYSVSNT</sequence>
<evidence type="ECO:0000313" key="10">
    <source>
        <dbReference type="EMBL" id="SAL39636.1"/>
    </source>
</evidence>
<evidence type="ECO:0000256" key="2">
    <source>
        <dbReference type="ARBA" id="ARBA00005080"/>
    </source>
</evidence>
<dbReference type="Proteomes" id="UP000054977">
    <property type="component" value="Unassembled WGS sequence"/>
</dbReference>
<dbReference type="SUPFAM" id="SSF55620">
    <property type="entry name" value="Tetrahydrobiopterin biosynthesis enzymes-like"/>
    <property type="match status" value="1"/>
</dbReference>
<comment type="similarity">
    <text evidence="3 7">Belongs to the GTP cyclohydrolase I family.</text>
</comment>
<organism evidence="10 11">
    <name type="scientific">Caballeronia humi</name>
    <dbReference type="NCBI Taxonomy" id="326474"/>
    <lineage>
        <taxon>Bacteria</taxon>
        <taxon>Pseudomonadati</taxon>
        <taxon>Pseudomonadota</taxon>
        <taxon>Betaproteobacteria</taxon>
        <taxon>Burkholderiales</taxon>
        <taxon>Burkholderiaceae</taxon>
        <taxon>Caballeronia</taxon>
    </lineage>
</organism>
<protein>
    <recommendedName>
        <fullName evidence="7">GTP cyclohydrolase 1</fullName>
        <ecNumber evidence="7">3.5.4.16</ecNumber>
    </recommendedName>
    <alternativeName>
        <fullName evidence="7">GTP cyclohydrolase I</fullName>
        <shortName evidence="7">GTP-CH-I</shortName>
    </alternativeName>
</protein>
<dbReference type="GO" id="GO:0005525">
    <property type="term" value="F:GTP binding"/>
    <property type="evidence" value="ECO:0007669"/>
    <property type="project" value="UniProtKB-KW"/>
</dbReference>
<dbReference type="HAMAP" id="MF_00223">
    <property type="entry name" value="FolE"/>
    <property type="match status" value="1"/>
</dbReference>
<feature type="binding site" evidence="7">
    <location>
        <position position="169"/>
    </location>
    <ligand>
        <name>Zn(2+)</name>
        <dbReference type="ChEBI" id="CHEBI:29105"/>
    </ligand>
</feature>
<name>A0A158H5S0_9BURK</name>
<keyword evidence="6 7" id="KW-0378">Hydrolase</keyword>
<dbReference type="EC" id="3.5.4.16" evidence="7"/>
<dbReference type="GO" id="GO:0003934">
    <property type="term" value="F:GTP cyclohydrolase I activity"/>
    <property type="evidence" value="ECO:0007669"/>
    <property type="project" value="UniProtKB-UniRule"/>
</dbReference>
<evidence type="ECO:0000256" key="7">
    <source>
        <dbReference type="HAMAP-Rule" id="MF_00223"/>
    </source>
</evidence>
<dbReference type="InterPro" id="IPR020602">
    <property type="entry name" value="GTP_CycHdrlase_I_dom"/>
</dbReference>
<dbReference type="UniPathway" id="UPA00848">
    <property type="reaction ID" value="UER00151"/>
</dbReference>
<dbReference type="PROSITE" id="PS00859">
    <property type="entry name" value="GTP_CYCLOHYDROL_1_1"/>
    <property type="match status" value="1"/>
</dbReference>